<sequence>MLVHSVRVAEMQAAEGGKWKVDTTSTFWNCRLEGLVAVLDAQPDQDIFADADATCVALTDNSHQVATEAATVIGWNAAPPLEPEQEEPAIPPPKKTKDRKARPKWLRRSKCKVVAKKTKKTQAKPPKSVKNNLHTTATAAENVAIPENFRRSEKGRALVRSVMDQLRQLEEAFATSPSFGSTAFFDNSSIRNPTLFGRYVHASLSKIKGELQSGQRKAWLELLRGIALQSHKAI</sequence>
<dbReference type="AlphaFoldDB" id="A0A1Q9B7Q9"/>
<organism evidence="2 3">
    <name type="scientific">Symbiodinium microadriaticum</name>
    <name type="common">Dinoflagellate</name>
    <name type="synonym">Zooxanthella microadriatica</name>
    <dbReference type="NCBI Taxonomy" id="2951"/>
    <lineage>
        <taxon>Eukaryota</taxon>
        <taxon>Sar</taxon>
        <taxon>Alveolata</taxon>
        <taxon>Dinophyceae</taxon>
        <taxon>Suessiales</taxon>
        <taxon>Symbiodiniaceae</taxon>
        <taxon>Symbiodinium</taxon>
    </lineage>
</organism>
<feature type="region of interest" description="Disordered" evidence="1">
    <location>
        <begin position="79"/>
        <end position="103"/>
    </location>
</feature>
<reference evidence="2 3" key="1">
    <citation type="submission" date="2016-02" db="EMBL/GenBank/DDBJ databases">
        <title>Genome analysis of coral dinoflagellate symbionts highlights evolutionary adaptations to a symbiotic lifestyle.</title>
        <authorList>
            <person name="Aranda M."/>
            <person name="Li Y."/>
            <person name="Liew Y.J."/>
            <person name="Baumgarten S."/>
            <person name="Simakov O."/>
            <person name="Wilson M."/>
            <person name="Piel J."/>
            <person name="Ashoor H."/>
            <person name="Bougouffa S."/>
            <person name="Bajic V.B."/>
            <person name="Ryu T."/>
            <person name="Ravasi T."/>
            <person name="Bayer T."/>
            <person name="Micklem G."/>
            <person name="Kim H."/>
            <person name="Bhak J."/>
            <person name="Lajeunesse T.C."/>
            <person name="Voolstra C.R."/>
        </authorList>
    </citation>
    <scope>NUCLEOTIDE SEQUENCE [LARGE SCALE GENOMIC DNA]</scope>
    <source>
        <strain evidence="2 3">CCMP2467</strain>
    </source>
</reference>
<feature type="compositionally biased region" description="Basic residues" evidence="1">
    <location>
        <begin position="94"/>
        <end position="103"/>
    </location>
</feature>
<evidence type="ECO:0000313" key="3">
    <source>
        <dbReference type="Proteomes" id="UP000186817"/>
    </source>
</evidence>
<dbReference type="OrthoDB" id="428343at2759"/>
<name>A0A1Q9B7Q9_SYMMI</name>
<evidence type="ECO:0000256" key="1">
    <source>
        <dbReference type="SAM" id="MobiDB-lite"/>
    </source>
</evidence>
<comment type="caution">
    <text evidence="2">The sequence shown here is derived from an EMBL/GenBank/DDBJ whole genome shotgun (WGS) entry which is preliminary data.</text>
</comment>
<accession>A0A1Q9B7Q9</accession>
<keyword evidence="3" id="KW-1185">Reference proteome</keyword>
<protein>
    <submittedName>
        <fullName evidence="2">Uncharacterized protein</fullName>
    </submittedName>
</protein>
<dbReference type="Proteomes" id="UP000186817">
    <property type="component" value="Unassembled WGS sequence"/>
</dbReference>
<gene>
    <name evidence="2" type="ORF">AK812_SmicGene48530</name>
</gene>
<evidence type="ECO:0000313" key="2">
    <source>
        <dbReference type="EMBL" id="OLP64781.1"/>
    </source>
</evidence>
<proteinExistence type="predicted"/>
<dbReference type="EMBL" id="LSRX01008131">
    <property type="protein sequence ID" value="OLP64781.1"/>
    <property type="molecule type" value="Genomic_DNA"/>
</dbReference>